<organism evidence="1 2">
    <name type="scientific">Cyclobacterium amurskyense</name>
    <dbReference type="NCBI Taxonomy" id="320787"/>
    <lineage>
        <taxon>Bacteria</taxon>
        <taxon>Pseudomonadati</taxon>
        <taxon>Bacteroidota</taxon>
        <taxon>Cytophagia</taxon>
        <taxon>Cytophagales</taxon>
        <taxon>Cyclobacteriaceae</taxon>
        <taxon>Cyclobacterium</taxon>
    </lineage>
</organism>
<gene>
    <name evidence="1" type="ORF">CA2015_0492</name>
</gene>
<evidence type="ECO:0000313" key="1">
    <source>
        <dbReference type="EMBL" id="AKP49961.1"/>
    </source>
</evidence>
<dbReference type="RefSeq" id="WP_048640447.1">
    <property type="nucleotide sequence ID" value="NZ_CP012040.1"/>
</dbReference>
<keyword evidence="2" id="KW-1185">Reference proteome</keyword>
<dbReference type="PROSITE" id="PS51257">
    <property type="entry name" value="PROKAR_LIPOPROTEIN"/>
    <property type="match status" value="1"/>
</dbReference>
<evidence type="ECO:0000313" key="2">
    <source>
        <dbReference type="Proteomes" id="UP000036520"/>
    </source>
</evidence>
<sequence length="96" mass="10674">MSSRQKIIGKNNLYKISGFILLLVFVSACNKGENLGKADASVISKELVKSSKSLIIPIDSLTVNRSTQLVHYQDSKDWLFNPDYVIGFLRPDNSQG</sequence>
<protein>
    <submittedName>
        <fullName evidence="1">Uncharacterized protein</fullName>
    </submittedName>
</protein>
<dbReference type="OrthoDB" id="828261at2"/>
<accession>A0A0H4P6D3</accession>
<dbReference type="AlphaFoldDB" id="A0A0H4P6D3"/>
<proteinExistence type="predicted"/>
<name>A0A0H4P6D3_9BACT</name>
<dbReference type="Proteomes" id="UP000036520">
    <property type="component" value="Chromosome"/>
</dbReference>
<dbReference type="EMBL" id="CP012040">
    <property type="protein sequence ID" value="AKP49961.1"/>
    <property type="molecule type" value="Genomic_DNA"/>
</dbReference>
<dbReference type="KEGG" id="camu:CA2015_0492"/>
<reference evidence="1 2" key="1">
    <citation type="submission" date="2015-07" db="EMBL/GenBank/DDBJ databases">
        <authorList>
            <person name="Kim K.M."/>
        </authorList>
    </citation>
    <scope>NUCLEOTIDE SEQUENCE [LARGE SCALE GENOMIC DNA]</scope>
    <source>
        <strain evidence="1 2">KCTC 12363</strain>
    </source>
</reference>